<keyword evidence="3" id="KW-0732">Signal</keyword>
<evidence type="ECO:0000256" key="2">
    <source>
        <dbReference type="ARBA" id="ARBA00022475"/>
    </source>
</evidence>
<keyword evidence="6" id="KW-0449">Lipoprotein</keyword>
<name>A0A6S6P346_9MYCO</name>
<accession>A0A6S6P346</accession>
<dbReference type="GO" id="GO:0005886">
    <property type="term" value="C:plasma membrane"/>
    <property type="evidence" value="ECO:0007669"/>
    <property type="project" value="UniProtKB-SubCell"/>
</dbReference>
<dbReference type="Gene3D" id="3.30.2030.20">
    <property type="match status" value="1"/>
</dbReference>
<proteinExistence type="predicted"/>
<evidence type="ECO:0000313" key="7">
    <source>
        <dbReference type="EMBL" id="BCI52899.1"/>
    </source>
</evidence>
<dbReference type="Pfam" id="PF16708">
    <property type="entry name" value="LppA"/>
    <property type="match status" value="1"/>
</dbReference>
<dbReference type="AlphaFoldDB" id="A0A6S6P346"/>
<organism evidence="7 8">
    <name type="scientific">Mycolicibacterium litorale</name>
    <dbReference type="NCBI Taxonomy" id="758802"/>
    <lineage>
        <taxon>Bacteria</taxon>
        <taxon>Bacillati</taxon>
        <taxon>Actinomycetota</taxon>
        <taxon>Actinomycetes</taxon>
        <taxon>Mycobacteriales</taxon>
        <taxon>Mycobacteriaceae</taxon>
        <taxon>Mycolicibacterium</taxon>
    </lineage>
</organism>
<keyword evidence="5" id="KW-0564">Palmitate</keyword>
<dbReference type="EMBL" id="AP023287">
    <property type="protein sequence ID" value="BCI52899.1"/>
    <property type="molecule type" value="Genomic_DNA"/>
</dbReference>
<keyword evidence="4" id="KW-0472">Membrane</keyword>
<evidence type="ECO:0000256" key="4">
    <source>
        <dbReference type="ARBA" id="ARBA00023136"/>
    </source>
</evidence>
<protein>
    <recommendedName>
        <fullName evidence="9">Lipoprotein LppA</fullName>
    </recommendedName>
</protein>
<gene>
    <name evidence="7" type="primary">lppA</name>
    <name evidence="7" type="ORF">NIIDNTM18_21770</name>
</gene>
<evidence type="ECO:0000256" key="5">
    <source>
        <dbReference type="ARBA" id="ARBA00023139"/>
    </source>
</evidence>
<dbReference type="RefSeq" id="WP_185295655.1">
    <property type="nucleotide sequence ID" value="NZ_AP023287.1"/>
</dbReference>
<dbReference type="Proteomes" id="UP000515734">
    <property type="component" value="Chromosome"/>
</dbReference>
<evidence type="ECO:0000256" key="3">
    <source>
        <dbReference type="ARBA" id="ARBA00022729"/>
    </source>
</evidence>
<evidence type="ECO:0000256" key="1">
    <source>
        <dbReference type="ARBA" id="ARBA00004193"/>
    </source>
</evidence>
<reference evidence="7 8" key="1">
    <citation type="submission" date="2020-07" db="EMBL/GenBank/DDBJ databases">
        <title>Complete genome sequence of Mycolicibacterium litorale like strain isolated from cardiac implantable electronic device infection.</title>
        <authorList>
            <person name="Fukano H."/>
            <person name="Miyama H."/>
            <person name="Hoshino Y."/>
        </authorList>
    </citation>
    <scope>NUCLEOTIDE SEQUENCE [LARGE SCALE GENOMIC DNA]</scope>
    <source>
        <strain evidence="7 8">NIIDNTM18</strain>
    </source>
</reference>
<evidence type="ECO:0000256" key="6">
    <source>
        <dbReference type="ARBA" id="ARBA00023288"/>
    </source>
</evidence>
<evidence type="ECO:0000313" key="8">
    <source>
        <dbReference type="Proteomes" id="UP000515734"/>
    </source>
</evidence>
<sequence length="216" mass="23607">MVTAQRVWAKRGQRIALTALLSSSLLIGGCSLNENPYESKTVKGDEQVQLIDSMRNKGSYEDARQRLTNTARVIADRIVAAVPGQTWQFTQDPNVQNVNANGLPCEQLTGDIAGRPISDSVDFGRPFAADEFSKAADIVRQEAAQYGATEESCLFNEDSKRDFNIQGNGYEFELMQSKAAILDITGDCFLMQSVLDLPAGQLPPEPPIVPPTTPTR</sequence>
<dbReference type="PROSITE" id="PS51257">
    <property type="entry name" value="PROKAR_LIPOPROTEIN"/>
    <property type="match status" value="1"/>
</dbReference>
<comment type="subcellular location">
    <subcellularLocation>
        <location evidence="1">Cell membrane</location>
        <topology evidence="1">Lipid-anchor</topology>
    </subcellularLocation>
</comment>
<dbReference type="InterPro" id="IPR032018">
    <property type="entry name" value="LppA/LppB/LprP"/>
</dbReference>
<evidence type="ECO:0008006" key="9">
    <source>
        <dbReference type="Google" id="ProtNLM"/>
    </source>
</evidence>
<keyword evidence="2" id="KW-1003">Cell membrane</keyword>